<feature type="transmembrane region" description="Helical" evidence="3">
    <location>
        <begin position="175"/>
        <end position="197"/>
    </location>
</feature>
<name>A0AAD9NHQ4_RIDPI</name>
<comment type="caution">
    <text evidence="5">The sequence shown here is derived from an EMBL/GenBank/DDBJ whole genome shotgun (WGS) entry which is preliminary data.</text>
</comment>
<dbReference type="PANTHER" id="PTHR45627">
    <property type="entry name" value="ADENYLATE CYCLASE TYPE 1"/>
    <property type="match status" value="1"/>
</dbReference>
<proteinExistence type="predicted"/>
<dbReference type="Proteomes" id="UP001209878">
    <property type="component" value="Unassembled WGS sequence"/>
</dbReference>
<evidence type="ECO:0000313" key="6">
    <source>
        <dbReference type="Proteomes" id="UP001209878"/>
    </source>
</evidence>
<feature type="transmembrane region" description="Helical" evidence="3">
    <location>
        <begin position="204"/>
        <end position="224"/>
    </location>
</feature>
<dbReference type="GO" id="GO:0004016">
    <property type="term" value="F:adenylate cyclase activity"/>
    <property type="evidence" value="ECO:0007669"/>
    <property type="project" value="TreeGrafter"/>
</dbReference>
<feature type="transmembrane region" description="Helical" evidence="3">
    <location>
        <begin position="260"/>
        <end position="277"/>
    </location>
</feature>
<keyword evidence="1" id="KW-0547">Nucleotide-binding</keyword>
<dbReference type="GO" id="GO:0007189">
    <property type="term" value="P:adenylate cyclase-activating G protein-coupled receptor signaling pathway"/>
    <property type="evidence" value="ECO:0007669"/>
    <property type="project" value="TreeGrafter"/>
</dbReference>
<dbReference type="AlphaFoldDB" id="A0AAD9NHQ4"/>
<keyword evidence="3" id="KW-1133">Transmembrane helix</keyword>
<dbReference type="Pfam" id="PF16214">
    <property type="entry name" value="AC_N"/>
    <property type="match status" value="1"/>
</dbReference>
<gene>
    <name evidence="5" type="ORF">NP493_1209g00039</name>
</gene>
<protein>
    <recommendedName>
        <fullName evidence="4">Adenylate cyclase N-terminal domain-containing protein</fullName>
    </recommendedName>
</protein>
<feature type="domain" description="Adenylate cyclase N-terminal" evidence="4">
    <location>
        <begin position="117"/>
        <end position="366"/>
    </location>
</feature>
<evidence type="ECO:0000313" key="5">
    <source>
        <dbReference type="EMBL" id="KAK2168998.1"/>
    </source>
</evidence>
<dbReference type="PANTHER" id="PTHR45627:SF16">
    <property type="entry name" value="ADENYLATE CYCLASE"/>
    <property type="match status" value="1"/>
</dbReference>
<evidence type="ECO:0000256" key="1">
    <source>
        <dbReference type="ARBA" id="ARBA00022741"/>
    </source>
</evidence>
<keyword evidence="3" id="KW-0472">Membrane</keyword>
<reference evidence="5" key="1">
    <citation type="journal article" date="2023" name="Mol. Biol. Evol.">
        <title>Third-Generation Sequencing Reveals the Adaptive Role of the Epigenome in Three Deep-Sea Polychaetes.</title>
        <authorList>
            <person name="Perez M."/>
            <person name="Aroh O."/>
            <person name="Sun Y."/>
            <person name="Lan Y."/>
            <person name="Juniper S.K."/>
            <person name="Young C.R."/>
            <person name="Angers B."/>
            <person name="Qian P.Y."/>
        </authorList>
    </citation>
    <scope>NUCLEOTIDE SEQUENCE</scope>
    <source>
        <strain evidence="5">R07B-5</strain>
    </source>
</reference>
<accession>A0AAD9NHQ4</accession>
<keyword evidence="2" id="KW-0456">Lyase</keyword>
<keyword evidence="6" id="KW-1185">Reference proteome</keyword>
<feature type="transmembrane region" description="Helical" evidence="3">
    <location>
        <begin position="283"/>
        <end position="303"/>
    </location>
</feature>
<evidence type="ECO:0000259" key="4">
    <source>
        <dbReference type="Pfam" id="PF16214"/>
    </source>
</evidence>
<feature type="transmembrane region" description="Helical" evidence="3">
    <location>
        <begin position="236"/>
        <end position="253"/>
    </location>
</feature>
<organism evidence="5 6">
    <name type="scientific">Ridgeia piscesae</name>
    <name type="common">Tubeworm</name>
    <dbReference type="NCBI Taxonomy" id="27915"/>
    <lineage>
        <taxon>Eukaryota</taxon>
        <taxon>Metazoa</taxon>
        <taxon>Spiralia</taxon>
        <taxon>Lophotrochozoa</taxon>
        <taxon>Annelida</taxon>
        <taxon>Polychaeta</taxon>
        <taxon>Sedentaria</taxon>
        <taxon>Canalipalpata</taxon>
        <taxon>Sabellida</taxon>
        <taxon>Siboglinidae</taxon>
        <taxon>Ridgeia</taxon>
    </lineage>
</organism>
<evidence type="ECO:0000256" key="2">
    <source>
        <dbReference type="ARBA" id="ARBA00023239"/>
    </source>
</evidence>
<dbReference type="GO" id="GO:0005886">
    <property type="term" value="C:plasma membrane"/>
    <property type="evidence" value="ECO:0007669"/>
    <property type="project" value="TreeGrafter"/>
</dbReference>
<keyword evidence="3" id="KW-0812">Transmembrane</keyword>
<dbReference type="EMBL" id="JAODUO010001208">
    <property type="protein sequence ID" value="KAK2168998.1"/>
    <property type="molecule type" value="Genomic_DNA"/>
</dbReference>
<feature type="transmembrane region" description="Helical" evidence="3">
    <location>
        <begin position="150"/>
        <end position="169"/>
    </location>
</feature>
<evidence type="ECO:0000256" key="3">
    <source>
        <dbReference type="SAM" id="Phobius"/>
    </source>
</evidence>
<dbReference type="GO" id="GO:0000166">
    <property type="term" value="F:nucleotide binding"/>
    <property type="evidence" value="ECO:0007669"/>
    <property type="project" value="UniProtKB-KW"/>
</dbReference>
<sequence>MPHNVVAPAPVNGDKLPNVPTDDVKTISHGNSVLTHDLKGVNLDINSVKNSATNLQCIGGKQVPCQLPVATVVNSHKSAWERAQDRFEEDQRVKAEHKSEEVVCKDTGGEHWRVCLRRAVSEVFSSKRFKNVDLERLYQRYFFKLNQTNTIVFIFFIFVACAVLIGFHYGGGATFFLKGLVLSVVMVILIAMEFVFMYPSFNQVHLFVVCYSSLALLGVVVLVACVVPDTQTASEGVWSCVFFIYLIYSLLPIRMRHSVLAGVSLALLHTVCSAIIYQGHSYAWRQLLANGFIFTCVNVAGIFTHYPTEAAQRQAFLETRRCIEARLITQGENQQQERLLLSVLPRHVALEMKADIAGKPKDSMFHKIYIRRHENVR</sequence>
<dbReference type="InterPro" id="IPR032628">
    <property type="entry name" value="AC_N"/>
</dbReference>